<dbReference type="RefSeq" id="WP_010045152.1">
    <property type="nucleotide sequence ID" value="NZ_CP025958.1"/>
</dbReference>
<organism evidence="2 3">
    <name type="scientific">Gemmata obscuriglobus</name>
    <dbReference type="NCBI Taxonomy" id="114"/>
    <lineage>
        <taxon>Bacteria</taxon>
        <taxon>Pseudomonadati</taxon>
        <taxon>Planctomycetota</taxon>
        <taxon>Planctomycetia</taxon>
        <taxon>Gemmatales</taxon>
        <taxon>Gemmataceae</taxon>
        <taxon>Gemmata</taxon>
    </lineage>
</organism>
<evidence type="ECO:0000313" key="2">
    <source>
        <dbReference type="EMBL" id="AWM40422.1"/>
    </source>
</evidence>
<gene>
    <name evidence="2" type="ORF">C1280_27850</name>
</gene>
<dbReference type="OrthoDB" id="278162at2"/>
<dbReference type="AlphaFoldDB" id="A0A2Z3H7Q0"/>
<evidence type="ECO:0000256" key="1">
    <source>
        <dbReference type="SAM" id="SignalP"/>
    </source>
</evidence>
<keyword evidence="1" id="KW-0732">Signal</keyword>
<dbReference type="KEGG" id="gog:C1280_27850"/>
<protein>
    <submittedName>
        <fullName evidence="2">Uncharacterized protein</fullName>
    </submittedName>
</protein>
<dbReference type="Proteomes" id="UP000245802">
    <property type="component" value="Chromosome"/>
</dbReference>
<feature type="chain" id="PRO_5016388370" evidence="1">
    <location>
        <begin position="22"/>
        <end position="325"/>
    </location>
</feature>
<name>A0A2Z3H7Q0_9BACT</name>
<dbReference type="EMBL" id="CP025958">
    <property type="protein sequence ID" value="AWM40422.1"/>
    <property type="molecule type" value="Genomic_DNA"/>
</dbReference>
<keyword evidence="3" id="KW-1185">Reference proteome</keyword>
<accession>A0A2Z3H7Q0</accession>
<sequence>MKWSITAACFVVLLVAPQSQAGGVPRSQCFPVEELPPPLRSRAERVLLDALDREALFTLVGGVKPVSEGFLALKWKIGEDAAERLDEARRVVKALRCGDALYADVQVFEAAFDKTKSAHAYVANAAALRAKVAEDKSFWLRLGLTPSSHPAALMTAVERAEASDRFRGYGYAFGYPRHAVDFYVSAAKSEKETGVFVKRDFVNLPTHAAERGHFVWAVPKGHGETDEDRAVRDAAARVLAVYRQRRAHYIGEGKPGVIALMRDWFDDGTGLCDPANASLAPFVPPVPLPVVAWAGPPQPTCVSRPTSASACGTAPILSRRHRWGR</sequence>
<proteinExistence type="predicted"/>
<evidence type="ECO:0000313" key="3">
    <source>
        <dbReference type="Proteomes" id="UP000245802"/>
    </source>
</evidence>
<reference evidence="2 3" key="1">
    <citation type="submission" date="2018-01" db="EMBL/GenBank/DDBJ databases">
        <title>G. obscuriglobus.</title>
        <authorList>
            <person name="Franke J."/>
            <person name="Blomberg W."/>
            <person name="Selmecki A."/>
        </authorList>
    </citation>
    <scope>NUCLEOTIDE SEQUENCE [LARGE SCALE GENOMIC DNA]</scope>
    <source>
        <strain evidence="2 3">DSM 5831</strain>
    </source>
</reference>
<feature type="signal peptide" evidence="1">
    <location>
        <begin position="1"/>
        <end position="21"/>
    </location>
</feature>